<dbReference type="CDD" id="cd11356">
    <property type="entry name" value="AmyAc_Sucrose_phosphorylase-like_1"/>
    <property type="match status" value="1"/>
</dbReference>
<dbReference type="Gene3D" id="3.90.400.10">
    <property type="entry name" value="Oligo-1,6-glucosidase, Domain 2"/>
    <property type="match status" value="1"/>
</dbReference>
<dbReference type="InterPro" id="IPR006047">
    <property type="entry name" value="GH13_cat_dom"/>
</dbReference>
<proteinExistence type="predicted"/>
<reference evidence="4" key="1">
    <citation type="journal article" date="2022" name="Arch. Microbiol.">
        <title>Thiomicrorhabdus immobilis sp. nov., a mesophilic sulfur-oxidizing bacterium isolated from sediment of a brackish lake in northern Japan.</title>
        <authorList>
            <person name="Kojima H."/>
            <person name="Mochizuki J."/>
            <person name="Kanda M."/>
            <person name="Watanabe T."/>
            <person name="Fukui M."/>
        </authorList>
    </citation>
    <scope>NUCLEOTIDE SEQUENCE</scope>
    <source>
        <strain evidence="4">Am19</strain>
    </source>
</reference>
<dbReference type="PANTHER" id="PTHR38784:SF1">
    <property type="entry name" value="SUCROSE PHOSPHORYLASE"/>
    <property type="match status" value="1"/>
</dbReference>
<keyword evidence="2" id="KW-0808">Transferase</keyword>
<sequence>MKTVQASQQAYDALIERISPLIQSLYPDEDTLELAQQFIEKTGIDKSHCEMPLSHQSHWNEQDVMVITYGDSIVTDGEKPLTTLKKTLDRFLKESLSMVHILPYYPYTSDGGFAVSDYEIINPSLGTWDEVTEISHSYRIMADLVINHCSSEHAWFKGFMAGDPKYQNYFVQASLEDDLSQVVRPRTTPLLRPTMTPGGEKYVWCTFSHDQIDLNFSNPEVFLEVMRLISMYIDKGASIFRLDAIGFLWKIIGTSCMHLPETHQAIQLMRALIEYRLADAIIITETNVPKRENLTYFGNANEAHMVYNFSLPPLLINSLLTGSAKHLKTWLMSMPPAQMGTTFLNFIASHDGIGVRPAEGILDPEELQNMIYALQSFGAKVSWRTGLNGEKHPYEINIALIDAFKGTCEGEDEYQVARMLCAHAIAIALEGVPAIYIHSFFATENDYDSLAKTEHNRDINRHQWQESELTALLEDSRSKHYAVLNGLNRLIALRKQHAAFHPNATQFTLHLDDALFGFWRQSLMRHQSIFVVNNVTNQSQILNLAQLNLIDMDEWKEIITDEMITDLYGEIELAPYQTVWITNRW</sequence>
<dbReference type="InterPro" id="IPR033746">
    <property type="entry name" value="GGa_phosphorylase"/>
</dbReference>
<dbReference type="SUPFAM" id="SSF51445">
    <property type="entry name" value="(Trans)glycosidases"/>
    <property type="match status" value="1"/>
</dbReference>
<dbReference type="InterPro" id="IPR013780">
    <property type="entry name" value="Glyco_hydro_b"/>
</dbReference>
<dbReference type="InterPro" id="IPR045857">
    <property type="entry name" value="O16G_dom_2"/>
</dbReference>
<dbReference type="InterPro" id="IPR016377">
    <property type="entry name" value="Sucrose_GGa_phosphorylase-rel"/>
</dbReference>
<dbReference type="PANTHER" id="PTHR38784">
    <property type="entry name" value="SUCROSE PHOSPHORYLASE"/>
    <property type="match status" value="1"/>
</dbReference>
<evidence type="ECO:0000313" key="5">
    <source>
        <dbReference type="Proteomes" id="UP001054820"/>
    </source>
</evidence>
<evidence type="ECO:0000256" key="2">
    <source>
        <dbReference type="ARBA" id="ARBA00022679"/>
    </source>
</evidence>
<dbReference type="Gene3D" id="2.60.40.1180">
    <property type="entry name" value="Golgi alpha-mannosidase II"/>
    <property type="match status" value="1"/>
</dbReference>
<feature type="domain" description="Glycosyl hydrolase family 13 catalytic" evidence="3">
    <location>
        <begin position="63"/>
        <end position="405"/>
    </location>
</feature>
<dbReference type="Proteomes" id="UP001054820">
    <property type="component" value="Chromosome"/>
</dbReference>
<accession>A0ABM7MFT7</accession>
<evidence type="ECO:0000313" key="4">
    <source>
        <dbReference type="EMBL" id="BCN94395.1"/>
    </source>
</evidence>
<keyword evidence="1" id="KW-0328">Glycosyltransferase</keyword>
<dbReference type="InterPro" id="IPR017853">
    <property type="entry name" value="GH"/>
</dbReference>
<evidence type="ECO:0000259" key="3">
    <source>
        <dbReference type="SMART" id="SM00642"/>
    </source>
</evidence>
<dbReference type="EMBL" id="AP024202">
    <property type="protein sequence ID" value="BCN94395.1"/>
    <property type="molecule type" value="Genomic_DNA"/>
</dbReference>
<dbReference type="Pfam" id="PF00128">
    <property type="entry name" value="Alpha-amylase"/>
    <property type="match status" value="1"/>
</dbReference>
<name>A0ABM7MFT7_9GAMM</name>
<evidence type="ECO:0000256" key="1">
    <source>
        <dbReference type="ARBA" id="ARBA00022676"/>
    </source>
</evidence>
<protein>
    <submittedName>
        <fullName evidence="4">Sucrose phosphorylase</fullName>
    </submittedName>
</protein>
<dbReference type="SMART" id="SM00642">
    <property type="entry name" value="Aamy"/>
    <property type="match status" value="1"/>
</dbReference>
<dbReference type="PIRSF" id="PIRSF003059">
    <property type="entry name" value="Sucrose_phosphorylase"/>
    <property type="match status" value="1"/>
</dbReference>
<organism evidence="4 5">
    <name type="scientific">Thiomicrorhabdus immobilis</name>
    <dbReference type="NCBI Taxonomy" id="2791037"/>
    <lineage>
        <taxon>Bacteria</taxon>
        <taxon>Pseudomonadati</taxon>
        <taxon>Pseudomonadota</taxon>
        <taxon>Gammaproteobacteria</taxon>
        <taxon>Thiotrichales</taxon>
        <taxon>Piscirickettsiaceae</taxon>
        <taxon>Thiomicrorhabdus</taxon>
    </lineage>
</organism>
<keyword evidence="5" id="KW-1185">Reference proteome</keyword>
<dbReference type="RefSeq" id="WP_237261856.1">
    <property type="nucleotide sequence ID" value="NZ_AP024202.1"/>
</dbReference>
<dbReference type="Gene3D" id="3.20.20.80">
    <property type="entry name" value="Glycosidases"/>
    <property type="match status" value="1"/>
</dbReference>
<gene>
    <name evidence="4" type="ORF">THMIRHAM_21800</name>
</gene>